<dbReference type="Gene3D" id="3.30.160.590">
    <property type="match status" value="1"/>
</dbReference>
<feature type="region of interest" description="Disordered" evidence="2">
    <location>
        <begin position="172"/>
        <end position="214"/>
    </location>
</feature>
<evidence type="ECO:0000313" key="4">
    <source>
        <dbReference type="EMBL" id="OQV13112.1"/>
    </source>
</evidence>
<dbReference type="PROSITE" id="PS50137">
    <property type="entry name" value="DS_RBD"/>
    <property type="match status" value="1"/>
</dbReference>
<accession>A0A1W0WD68</accession>
<keyword evidence="1" id="KW-0694">RNA-binding</keyword>
<dbReference type="EMBL" id="MTYJ01000130">
    <property type="protein sequence ID" value="OQV13112.1"/>
    <property type="molecule type" value="Genomic_DNA"/>
</dbReference>
<dbReference type="OrthoDB" id="112668at2759"/>
<evidence type="ECO:0000259" key="3">
    <source>
        <dbReference type="PROSITE" id="PS50137"/>
    </source>
</evidence>
<dbReference type="GO" id="GO:0070878">
    <property type="term" value="F:primary miRNA binding"/>
    <property type="evidence" value="ECO:0007669"/>
    <property type="project" value="TreeGrafter"/>
</dbReference>
<dbReference type="InterPro" id="IPR014720">
    <property type="entry name" value="dsRBD_dom"/>
</dbReference>
<proteinExistence type="predicted"/>
<feature type="compositionally biased region" description="Acidic residues" evidence="2">
    <location>
        <begin position="196"/>
        <end position="214"/>
    </location>
</feature>
<dbReference type="InterPro" id="IPR040375">
    <property type="entry name" value="DGCR8"/>
</dbReference>
<dbReference type="SMART" id="SM00358">
    <property type="entry name" value="DSRM"/>
    <property type="match status" value="1"/>
</dbReference>
<dbReference type="GO" id="GO:0031053">
    <property type="term" value="P:primary miRNA processing"/>
    <property type="evidence" value="ECO:0007669"/>
    <property type="project" value="InterPro"/>
</dbReference>
<dbReference type="GO" id="GO:0070877">
    <property type="term" value="C:microprocessor complex"/>
    <property type="evidence" value="ECO:0007669"/>
    <property type="project" value="InterPro"/>
</dbReference>
<organism evidence="4 5">
    <name type="scientific">Hypsibius exemplaris</name>
    <name type="common">Freshwater tardigrade</name>
    <dbReference type="NCBI Taxonomy" id="2072580"/>
    <lineage>
        <taxon>Eukaryota</taxon>
        <taxon>Metazoa</taxon>
        <taxon>Ecdysozoa</taxon>
        <taxon>Tardigrada</taxon>
        <taxon>Eutardigrada</taxon>
        <taxon>Parachela</taxon>
        <taxon>Hypsibioidea</taxon>
        <taxon>Hypsibiidae</taxon>
        <taxon>Hypsibius</taxon>
    </lineage>
</organism>
<dbReference type="AlphaFoldDB" id="A0A1W0WD68"/>
<gene>
    <name evidence="4" type="ORF">BV898_12652</name>
</gene>
<feature type="region of interest" description="Disordered" evidence="2">
    <location>
        <begin position="1"/>
        <end position="49"/>
    </location>
</feature>
<dbReference type="Gene3D" id="3.30.160.20">
    <property type="match status" value="2"/>
</dbReference>
<name>A0A1W0WD68_HYPEX</name>
<comment type="caution">
    <text evidence="4">The sequence shown here is derived from an EMBL/GenBank/DDBJ whole genome shotgun (WGS) entry which is preliminary data.</text>
</comment>
<dbReference type="GO" id="GO:0003725">
    <property type="term" value="F:double-stranded RNA binding"/>
    <property type="evidence" value="ECO:0007669"/>
    <property type="project" value="TreeGrafter"/>
</dbReference>
<dbReference type="GO" id="GO:0020037">
    <property type="term" value="F:heme binding"/>
    <property type="evidence" value="ECO:0007669"/>
    <property type="project" value="InterPro"/>
</dbReference>
<feature type="compositionally biased region" description="Basic and acidic residues" evidence="2">
    <location>
        <begin position="15"/>
        <end position="25"/>
    </location>
</feature>
<protein>
    <submittedName>
        <fullName evidence="4">Microprocessor complex subunit DGCR8</fullName>
    </submittedName>
</protein>
<dbReference type="Pfam" id="PF00035">
    <property type="entry name" value="dsrm"/>
    <property type="match status" value="1"/>
</dbReference>
<dbReference type="PANTHER" id="PTHR13482">
    <property type="entry name" value="MICRORNA PROCESSOR COMPLEX SUBUNIT DGCR8"/>
    <property type="match status" value="1"/>
</dbReference>
<dbReference type="Gene3D" id="2.20.70.10">
    <property type="match status" value="1"/>
</dbReference>
<dbReference type="GO" id="GO:0042802">
    <property type="term" value="F:identical protein binding"/>
    <property type="evidence" value="ECO:0007669"/>
    <property type="project" value="InterPro"/>
</dbReference>
<dbReference type="Proteomes" id="UP000192578">
    <property type="component" value="Unassembled WGS sequence"/>
</dbReference>
<evidence type="ECO:0000313" key="5">
    <source>
        <dbReference type="Proteomes" id="UP000192578"/>
    </source>
</evidence>
<feature type="compositionally biased region" description="Polar residues" evidence="2">
    <location>
        <begin position="1"/>
        <end position="11"/>
    </location>
</feature>
<keyword evidence="5" id="KW-1185">Reference proteome</keyword>
<dbReference type="PANTHER" id="PTHR13482:SF3">
    <property type="entry name" value="MICROPROCESSOR COMPLEX SUBUNIT DGCR8"/>
    <property type="match status" value="1"/>
</dbReference>
<evidence type="ECO:0000256" key="2">
    <source>
        <dbReference type="SAM" id="MobiDB-lite"/>
    </source>
</evidence>
<evidence type="ECO:0000256" key="1">
    <source>
        <dbReference type="PROSITE-ProRule" id="PRU00266"/>
    </source>
</evidence>
<sequence length="722" mass="80106">MDSHVESSIPSNGKRKAEKDLEMSSKRPPVPHQPLRISPPRNYHCPSTSATDMDLYNDLNLSGNSGIDTGEYALPDSFGDVLEDLFDQTANAGRSVELEELSNGHQAHQSTTLLEQEIASPFVYTGFDEVSNDGEGSSRRSISASLLRLENEPAVAEEGVPLDPAVVYHDSMYSSGGEISDEEETYQDQSEQISQDVEEESQDVDSDGDLEDFDNDHVDALLEGGDGYGQRSDRDNAERAPLMLSVEKHLLIEKARHHFEFLPMGWLKVNHQSGMPVYFHRETRICTFGRPYGLGKASLRGHKVPVSAIPCLEYRRALDEEERVANQLPGPETSGCPHAGEASLVDDTHSATVHTADDHVQKSLLSAVDLRNYCAAKLFQFRSKTVRRYSNWKVGRGQLKIAKKAKAGQKDAAETVAAASAASSSAVDADLEDGECNNNNNPVTMVKSAKIITITRPSPDGKSQVTFNLNPANKTPVSVLSEYIQHARRLQPSYEFLELPDSNTPYQAVLIVGGKEEGRGVGASKKVAKAEAAKSAIMKLAPELKSIFEAQEAGNKDDDIFDDIVIEDHRVAEIAHKSSHPAPYQLLVSAMCRQGAPSTQQRPNFESKKKAHLKNVYTMTAGVHRVSFTHQLHQFAKQMCSQLILKEMHPELKYYGDLLKLYGRKVDREKVKKKEDQRSITDLQTKGKWGEPNWELLEKLKDVMRTVTPMPLKPGETSRIRY</sequence>
<dbReference type="SUPFAM" id="SSF54768">
    <property type="entry name" value="dsRNA-binding domain-like"/>
    <property type="match status" value="1"/>
</dbReference>
<reference evidence="5" key="1">
    <citation type="submission" date="2017-01" db="EMBL/GenBank/DDBJ databases">
        <title>Comparative genomics of anhydrobiosis in the tardigrade Hypsibius dujardini.</title>
        <authorList>
            <person name="Yoshida Y."/>
            <person name="Koutsovoulos G."/>
            <person name="Laetsch D."/>
            <person name="Stevens L."/>
            <person name="Kumar S."/>
            <person name="Horikawa D."/>
            <person name="Ishino K."/>
            <person name="Komine S."/>
            <person name="Tomita M."/>
            <person name="Blaxter M."/>
            <person name="Arakawa K."/>
        </authorList>
    </citation>
    <scope>NUCLEOTIDE SEQUENCE [LARGE SCALE GENOMIC DNA]</scope>
    <source>
        <strain evidence="5">Z151</strain>
    </source>
</reference>
<feature type="domain" description="DRBM" evidence="3">
    <location>
        <begin position="475"/>
        <end position="542"/>
    </location>
</feature>